<evidence type="ECO:0000313" key="1">
    <source>
        <dbReference type="EMBL" id="MCG9026719.1"/>
    </source>
</evidence>
<dbReference type="EMBL" id="JAJAXM010000025">
    <property type="protein sequence ID" value="MCG9026719.1"/>
    <property type="molecule type" value="Genomic_DNA"/>
</dbReference>
<evidence type="ECO:0000313" key="2">
    <source>
        <dbReference type="Proteomes" id="UP001200247"/>
    </source>
</evidence>
<protein>
    <submittedName>
        <fullName evidence="1">Major capsid protein</fullName>
    </submittedName>
</protein>
<gene>
    <name evidence="1" type="ORF">LH440_12565</name>
</gene>
<dbReference type="RefSeq" id="WP_239894301.1">
    <property type="nucleotide sequence ID" value="NZ_JAJAXM010000025.1"/>
</dbReference>
<accession>A0ABD4SVC7</accession>
<sequence length="331" mass="36330">MPSIDIFHDDAFSLSSLTAAINDQPHVPGRITSQGLFAEEGITTTTVQIEKDGDSLALVSAGSRGAPGQIVTGDRRSMIPFNTIHLPQAATIMADEIQGLRQFGSESELESVQTVVNKRLVKMRRQLDATIEYHRIGAIKGQILDADGKTVLLDLLQQFGLIRQAVTFDLSKAETHLRSKCLEVQEHIEEALGGLTFTGTRAYCGKKFWAALLANDSFESTYLNSELAAALRGEPREAIEFGGIVFERYRGNVGGVPYVPEDRAFAVPEGVPDLFITRFAPGDYMETVNTNGLPYYASQEIMKHSKGVEMEAQSNPINLCTRPHAVVELRM</sequence>
<proteinExistence type="predicted"/>
<dbReference type="Proteomes" id="UP001200247">
    <property type="component" value="Unassembled WGS sequence"/>
</dbReference>
<reference evidence="1 2" key="1">
    <citation type="submission" date="2021-10" db="EMBL/GenBank/DDBJ databases">
        <title>Whole-genome sequencing analysis of Laribacter hongkongensis: virulence gene profiles, carbohydrate-active enzyme prediction, and antimicrobial resistance characterization.</title>
        <authorList>
            <person name="Yuan P."/>
            <person name="Zhan Y."/>
            <person name="Chen D."/>
        </authorList>
    </citation>
    <scope>NUCLEOTIDE SEQUENCE [LARGE SCALE GENOMIC DNA]</scope>
    <source>
        <strain evidence="1 2">W67</strain>
    </source>
</reference>
<dbReference type="InterPro" id="IPR005564">
    <property type="entry name" value="Major_capsid_GpE"/>
</dbReference>
<dbReference type="AlphaFoldDB" id="A0ABD4SVC7"/>
<comment type="caution">
    <text evidence="1">The sequence shown here is derived from an EMBL/GenBank/DDBJ whole genome shotgun (WGS) entry which is preliminary data.</text>
</comment>
<dbReference type="Pfam" id="PF03864">
    <property type="entry name" value="Phage_cap_E"/>
    <property type="match status" value="1"/>
</dbReference>
<name>A0ABD4SVC7_9NEIS</name>
<organism evidence="1 2">
    <name type="scientific">Laribacter hongkongensis</name>
    <dbReference type="NCBI Taxonomy" id="168471"/>
    <lineage>
        <taxon>Bacteria</taxon>
        <taxon>Pseudomonadati</taxon>
        <taxon>Pseudomonadota</taxon>
        <taxon>Betaproteobacteria</taxon>
        <taxon>Neisseriales</taxon>
        <taxon>Aquaspirillaceae</taxon>
        <taxon>Laribacter</taxon>
    </lineage>
</organism>